<dbReference type="InterPro" id="IPR013103">
    <property type="entry name" value="RVT_2"/>
</dbReference>
<dbReference type="InterPro" id="IPR001584">
    <property type="entry name" value="Integrase_cat-core"/>
</dbReference>
<dbReference type="GO" id="GO:0032196">
    <property type="term" value="P:transposition"/>
    <property type="evidence" value="ECO:0007669"/>
    <property type="project" value="UniProtKB-KW"/>
</dbReference>
<dbReference type="InterPro" id="IPR043502">
    <property type="entry name" value="DNA/RNA_pol_sf"/>
</dbReference>
<dbReference type="STRING" id="200324.A0A2N5V3V2"/>
<evidence type="ECO:0000256" key="6">
    <source>
        <dbReference type="ARBA" id="ARBA00049244"/>
    </source>
</evidence>
<protein>
    <recommendedName>
        <fullName evidence="7">Integrase catalytic domain-containing protein</fullName>
    </recommendedName>
</protein>
<dbReference type="InterPro" id="IPR012337">
    <property type="entry name" value="RNaseH-like_sf"/>
</dbReference>
<comment type="catalytic activity">
    <reaction evidence="6">
        <text>DNA(n) + a 2'-deoxyribonucleoside 5'-triphosphate = DNA(n+1) + diphosphate</text>
        <dbReference type="Rhea" id="RHEA:22508"/>
        <dbReference type="Rhea" id="RHEA-COMP:17339"/>
        <dbReference type="Rhea" id="RHEA-COMP:17340"/>
        <dbReference type="ChEBI" id="CHEBI:33019"/>
        <dbReference type="ChEBI" id="CHEBI:61560"/>
        <dbReference type="ChEBI" id="CHEBI:173112"/>
        <dbReference type="EC" id="2.7.7.7"/>
    </reaction>
</comment>
<evidence type="ECO:0000259" key="7">
    <source>
        <dbReference type="PROSITE" id="PS50994"/>
    </source>
</evidence>
<keyword evidence="2" id="KW-0479">Metal-binding</keyword>
<accession>A0A2N5V3V2</accession>
<dbReference type="GO" id="GO:0046872">
    <property type="term" value="F:metal ion binding"/>
    <property type="evidence" value="ECO:0007669"/>
    <property type="project" value="UniProtKB-KW"/>
</dbReference>
<dbReference type="InterPro" id="IPR039537">
    <property type="entry name" value="Retrotran_Ty1/copia-like"/>
</dbReference>
<dbReference type="EMBL" id="PGCJ01000135">
    <property type="protein sequence ID" value="PLW44637.1"/>
    <property type="molecule type" value="Genomic_DNA"/>
</dbReference>
<reference evidence="8 9" key="1">
    <citation type="submission" date="2017-11" db="EMBL/GenBank/DDBJ databases">
        <title>De novo assembly and phasing of dikaryotic genomes from two isolates of Puccinia coronata f. sp. avenae, the causal agent of oat crown rust.</title>
        <authorList>
            <person name="Miller M.E."/>
            <person name="Zhang Y."/>
            <person name="Omidvar V."/>
            <person name="Sperschneider J."/>
            <person name="Schwessinger B."/>
            <person name="Raley C."/>
            <person name="Palmer J.M."/>
            <person name="Garnica D."/>
            <person name="Upadhyaya N."/>
            <person name="Rathjen J."/>
            <person name="Taylor J.M."/>
            <person name="Park R.F."/>
            <person name="Dodds P.N."/>
            <person name="Hirsch C.D."/>
            <person name="Kianian S.F."/>
            <person name="Figueroa M."/>
        </authorList>
    </citation>
    <scope>NUCLEOTIDE SEQUENCE [LARGE SCALE GENOMIC DNA]</scope>
    <source>
        <strain evidence="8">12NC29</strain>
    </source>
</reference>
<dbReference type="Proteomes" id="UP000235388">
    <property type="component" value="Unassembled WGS sequence"/>
</dbReference>
<dbReference type="GO" id="GO:0016787">
    <property type="term" value="F:hydrolase activity"/>
    <property type="evidence" value="ECO:0007669"/>
    <property type="project" value="UniProtKB-KW"/>
</dbReference>
<evidence type="ECO:0000256" key="4">
    <source>
        <dbReference type="ARBA" id="ARBA00022884"/>
    </source>
</evidence>
<dbReference type="GO" id="GO:0003964">
    <property type="term" value="F:RNA-directed DNA polymerase activity"/>
    <property type="evidence" value="ECO:0007669"/>
    <property type="project" value="UniProtKB-EC"/>
</dbReference>
<dbReference type="CDD" id="cd09272">
    <property type="entry name" value="RNase_HI_RT_Ty1"/>
    <property type="match status" value="1"/>
</dbReference>
<dbReference type="Pfam" id="PF07727">
    <property type="entry name" value="RVT_2"/>
    <property type="match status" value="1"/>
</dbReference>
<dbReference type="PANTHER" id="PTHR42648">
    <property type="entry name" value="TRANSPOSASE, PUTATIVE-RELATED"/>
    <property type="match status" value="1"/>
</dbReference>
<keyword evidence="3" id="KW-0378">Hydrolase</keyword>
<evidence type="ECO:0000256" key="1">
    <source>
        <dbReference type="ARBA" id="ARBA00022578"/>
    </source>
</evidence>
<dbReference type="Gene3D" id="3.30.420.10">
    <property type="entry name" value="Ribonuclease H-like superfamily/Ribonuclease H"/>
    <property type="match status" value="1"/>
</dbReference>
<feature type="domain" description="Integrase catalytic" evidence="7">
    <location>
        <begin position="162"/>
        <end position="339"/>
    </location>
</feature>
<name>A0A2N5V3V2_9BASI</name>
<comment type="catalytic activity">
    <reaction evidence="5">
        <text>DNA(n) + a 2'-deoxyribonucleoside 5'-triphosphate = DNA(n+1) + diphosphate</text>
        <dbReference type="Rhea" id="RHEA:22508"/>
        <dbReference type="Rhea" id="RHEA-COMP:17339"/>
        <dbReference type="Rhea" id="RHEA-COMP:17340"/>
        <dbReference type="ChEBI" id="CHEBI:33019"/>
        <dbReference type="ChEBI" id="CHEBI:61560"/>
        <dbReference type="ChEBI" id="CHEBI:173112"/>
        <dbReference type="EC" id="2.7.7.49"/>
    </reaction>
</comment>
<dbReference type="GO" id="GO:0003887">
    <property type="term" value="F:DNA-directed DNA polymerase activity"/>
    <property type="evidence" value="ECO:0007669"/>
    <property type="project" value="UniProtKB-EC"/>
</dbReference>
<keyword evidence="1" id="KW-0815">Transposition</keyword>
<keyword evidence="9" id="KW-1185">Reference proteome</keyword>
<dbReference type="PANTHER" id="PTHR42648:SF18">
    <property type="entry name" value="RETROTRANSPOSON, UNCLASSIFIED-LIKE PROTEIN"/>
    <property type="match status" value="1"/>
</dbReference>
<dbReference type="GO" id="GO:0005634">
    <property type="term" value="C:nucleus"/>
    <property type="evidence" value="ECO:0007669"/>
    <property type="project" value="UniProtKB-ARBA"/>
</dbReference>
<keyword evidence="4" id="KW-0694">RNA-binding</keyword>
<dbReference type="GO" id="GO:0003723">
    <property type="term" value="F:RNA binding"/>
    <property type="evidence" value="ECO:0007669"/>
    <property type="project" value="UniProtKB-KW"/>
</dbReference>
<organism evidence="8 9">
    <name type="scientific">Puccinia coronata f. sp. avenae</name>
    <dbReference type="NCBI Taxonomy" id="200324"/>
    <lineage>
        <taxon>Eukaryota</taxon>
        <taxon>Fungi</taxon>
        <taxon>Dikarya</taxon>
        <taxon>Basidiomycota</taxon>
        <taxon>Pucciniomycotina</taxon>
        <taxon>Pucciniomycetes</taxon>
        <taxon>Pucciniales</taxon>
        <taxon>Pucciniaceae</taxon>
        <taxon>Puccinia</taxon>
    </lineage>
</organism>
<comment type="caution">
    <text evidence="8">The sequence shown here is derived from an EMBL/GenBank/DDBJ whole genome shotgun (WGS) entry which is preliminary data.</text>
</comment>
<evidence type="ECO:0000256" key="2">
    <source>
        <dbReference type="ARBA" id="ARBA00022723"/>
    </source>
</evidence>
<dbReference type="SUPFAM" id="SSF53098">
    <property type="entry name" value="Ribonuclease H-like"/>
    <property type="match status" value="1"/>
</dbReference>
<proteinExistence type="predicted"/>
<evidence type="ECO:0000256" key="3">
    <source>
        <dbReference type="ARBA" id="ARBA00022801"/>
    </source>
</evidence>
<dbReference type="AlphaFoldDB" id="A0A2N5V3V2"/>
<gene>
    <name evidence="8" type="ORF">PCANC_12325</name>
</gene>
<evidence type="ECO:0000256" key="5">
    <source>
        <dbReference type="ARBA" id="ARBA00048173"/>
    </source>
</evidence>
<dbReference type="SUPFAM" id="SSF56672">
    <property type="entry name" value="DNA/RNA polymerases"/>
    <property type="match status" value="1"/>
</dbReference>
<dbReference type="GO" id="GO:0015074">
    <property type="term" value="P:DNA integration"/>
    <property type="evidence" value="ECO:0007669"/>
    <property type="project" value="InterPro"/>
</dbReference>
<dbReference type="OrthoDB" id="3243429at2759"/>
<dbReference type="InterPro" id="IPR036397">
    <property type="entry name" value="RNaseH_sf"/>
</dbReference>
<dbReference type="Pfam" id="PF00665">
    <property type="entry name" value="rve"/>
    <property type="match status" value="1"/>
</dbReference>
<evidence type="ECO:0000313" key="9">
    <source>
        <dbReference type="Proteomes" id="UP000235388"/>
    </source>
</evidence>
<evidence type="ECO:0000313" key="8">
    <source>
        <dbReference type="EMBL" id="PLW44637.1"/>
    </source>
</evidence>
<dbReference type="PROSITE" id="PS50994">
    <property type="entry name" value="INTEGRASE"/>
    <property type="match status" value="1"/>
</dbReference>
<sequence>MFNFLAFFVHPEPTLVYIITGSGKATNEMTATHRGTARVQVGNSTITLKDALYVPKLSTNLISFAAMVKESAILKGVGNFVEIELNGNHRVSVVTGKGIFELNDAHPAQQMALVTTSSSDISPLAKWHARFGHASTARVKTAVGGQLLGGMLTCDVCLKGKMTKSPFQGHFHPTSASLKVFHGDLIGPISPATNGGCQYSLTLVDQHTGFIHVSLLKEKSDATSEIVKYKNLYEKQTGNSIKKLVTDGGGEFCNKVLGAILKRGGIQHNVAPPYTPQHNGLAKRANRTIIKMTRCMMLQSNLAPEWWGKAAKSAAATTNALLSLSKSKSLPCQLFLKLTPRPEFFRPFGCKAWALKPKVKRDHKLDAISSEETLVGSMAVRARSIDNAPVFVSDPILPSDDLPTIEDNPPAVESPEEPMEDFPSNPENGCCWIYVPEYTPANCIDSKIDESNIVEGKSIRCSLCFISSSADPKSHKLAMKSADSLQWQEAEKKEIENMLRHDVWTERPRRANNSPIASTWAYQRKLGPDNQVIEYKERICAQGFCQTLGINFDLKYAPTRKAASLRLLISFALNRGLLIHQLDVRSAFLTCPLEEKVTLLPPPGFPCAPGTVLDLKRAIYGLKQASLAWHTRLNLFLFSIGFAATVADSCVYYRAALEDQSATWVCAHVDNLVIISADPLKFKCQMESEFEIKYLGQAEFLLGMNIDQSPGQIHIHQTQYIERKLLEYGFENDPIALTPLDPKHHLRAATTHDMDEFQQLGVNYRALIGSLNYLAVLTCPDVAYAISFLSQHLKKPGIQHYRAAHQVFCYLAGTKQVGLLFRKEDDLSLSTLVDAYWGNCPDTRRSVTGYVVLTNLQLLSWKATRQPTVSLSSTEAEYKALSDLRREVAWFANLISQLHVDYIPANIPVGVDNQGAIDLARSEISLIRTASEQNTWIYVSISFASKSRQSSSF</sequence>